<feature type="domain" description="PAS" evidence="10">
    <location>
        <begin position="311"/>
        <end position="357"/>
    </location>
</feature>
<dbReference type="EC" id="2.7.13.3" evidence="2"/>
<keyword evidence="3" id="KW-0808">Transferase</keyword>
<dbReference type="Pfam" id="PF00512">
    <property type="entry name" value="HisKA"/>
    <property type="match status" value="1"/>
</dbReference>
<evidence type="ECO:0000259" key="8">
    <source>
        <dbReference type="PROSITE" id="PS50109"/>
    </source>
</evidence>
<dbReference type="Gene3D" id="3.30.565.10">
    <property type="entry name" value="Histidine kinase-like ATPase, C-terminal domain"/>
    <property type="match status" value="1"/>
</dbReference>
<dbReference type="PANTHER" id="PTHR43711:SF1">
    <property type="entry name" value="HISTIDINE KINASE 1"/>
    <property type="match status" value="1"/>
</dbReference>
<dbReference type="InterPro" id="IPR050736">
    <property type="entry name" value="Sensor_HK_Regulatory"/>
</dbReference>
<dbReference type="PROSITE" id="PS50110">
    <property type="entry name" value="RESPONSE_REGULATORY"/>
    <property type="match status" value="1"/>
</dbReference>
<dbReference type="SUPFAM" id="SSF55781">
    <property type="entry name" value="GAF domain-like"/>
    <property type="match status" value="2"/>
</dbReference>
<dbReference type="InterPro" id="IPR000014">
    <property type="entry name" value="PAS"/>
</dbReference>
<dbReference type="EMBL" id="BMOU01000001">
    <property type="protein sequence ID" value="GGN88800.1"/>
    <property type="molecule type" value="Genomic_DNA"/>
</dbReference>
<evidence type="ECO:0000256" key="5">
    <source>
        <dbReference type="ARBA" id="ARBA00023012"/>
    </source>
</evidence>
<comment type="catalytic activity">
    <reaction evidence="1">
        <text>ATP + protein L-histidine = ADP + protein N-phospho-L-histidine.</text>
        <dbReference type="EC" id="2.7.13.3"/>
    </reaction>
</comment>
<feature type="domain" description="Histidine kinase" evidence="8">
    <location>
        <begin position="727"/>
        <end position="941"/>
    </location>
</feature>
<dbReference type="CDD" id="cd00082">
    <property type="entry name" value="HisKA"/>
    <property type="match status" value="1"/>
</dbReference>
<sequence length="948" mass="104266">MADGVPVLYVNDDAQLAESTAERLERTDERLSVRTATTVSGGMAVLDAATIDCVVSAFEMANRDGLEFLDAVRTTYPDLPFVLFAADGSEAVASEAMTMGATAYLRNQGGSERYEVLSDRIRTAVEKHRAARRAAEQERVSRVMRGINRALVRTDSREAIERRVCELLSDAEPYRFAWVGRHDPETETIEPTNWAGVDASYLDGVTITVDETPTGQGPAGRAFRTGQIAVSQDIRSDPAFEPWREDALTYGFRAVAAIPLSYEGTCYGLLAVYADRPSAFDDSERTLLSELGDDIAHAIQAQQTRTELERTTTRLESLFDNSPDMIAVHDAEGTIVDANPTLCEELGYTKSELVGMSVWDIDVNVEVDEANRIWERLDDGDRFELETKFRRRDGTTFPAEVHIRRAQVGGEVQFVVNSRDISDHKARQQQLEARSTALASTTDGMAILDANDEYVFVNQAHAEVYGYDDPAAFLGESWRMCYSETEIERLGREVLPEFRESGEWLGEATGVRADGETFPQEVSLTRLDDGGLVCVVRDVTERKEQVEKLELIQRRTRALMATQTAERSAQVAVQTAREVIGAEITGYHALSEDGQRLTLVTDADCVRGGIDEAPEYERDSDDPVASVVWEVFEGSDPLYVEDTDDDDRLAGNTPAGSGIIYPVTDYGVFIVSAARTDAFSETDRAILDILVSTLTVALQRVERESLLRERESELTRQNKRLEEFASVVSHDLRNPLSVLEGSLELAEATGDTEHFERGKRALARMDQLIEELLSMARSGQSIDETEPVDVDRLVTACWQNVATGAATLHADATGRIYASESRFKQLLENLFGNSVEHGSTGSQTASDDSVERGRSAVEDADTVGESVTVRVGPLDDGTGFYVEDDGPGISPDERQRVFESGYSNSPDGTGFGLAIVDRIADAHGWDVTLSESAEGGARFEIAGVERVE</sequence>
<comment type="caution">
    <text evidence="12">The sequence shown here is derived from an EMBL/GenBank/DDBJ whole genome shotgun (WGS) entry which is preliminary data.</text>
</comment>
<evidence type="ECO:0000256" key="1">
    <source>
        <dbReference type="ARBA" id="ARBA00000085"/>
    </source>
</evidence>
<dbReference type="InterPro" id="IPR005467">
    <property type="entry name" value="His_kinase_dom"/>
</dbReference>
<reference evidence="12" key="2">
    <citation type="submission" date="2020-09" db="EMBL/GenBank/DDBJ databases">
        <authorList>
            <person name="Sun Q."/>
            <person name="Ohkuma M."/>
        </authorList>
    </citation>
    <scope>NUCLEOTIDE SEQUENCE</scope>
    <source>
        <strain evidence="12">JCM 17820</strain>
    </source>
</reference>
<dbReference type="GO" id="GO:0000155">
    <property type="term" value="F:phosphorelay sensor kinase activity"/>
    <property type="evidence" value="ECO:0007669"/>
    <property type="project" value="InterPro"/>
</dbReference>
<dbReference type="InterPro" id="IPR001789">
    <property type="entry name" value="Sig_transdc_resp-reg_receiver"/>
</dbReference>
<dbReference type="SMART" id="SM00387">
    <property type="entry name" value="HATPase_c"/>
    <property type="match status" value="1"/>
</dbReference>
<feature type="domain" description="PAC" evidence="11">
    <location>
        <begin position="383"/>
        <end position="433"/>
    </location>
</feature>
<evidence type="ECO:0000256" key="3">
    <source>
        <dbReference type="ARBA" id="ARBA00022679"/>
    </source>
</evidence>
<dbReference type="AlphaFoldDB" id="A0A830GKJ4"/>
<dbReference type="Pfam" id="PF13426">
    <property type="entry name" value="PAS_9"/>
    <property type="match status" value="2"/>
</dbReference>
<dbReference type="InterPro" id="IPR036890">
    <property type="entry name" value="HATPase_C_sf"/>
</dbReference>
<dbReference type="Pfam" id="PF00072">
    <property type="entry name" value="Response_reg"/>
    <property type="match status" value="1"/>
</dbReference>
<dbReference type="InterPro" id="IPR003018">
    <property type="entry name" value="GAF"/>
</dbReference>
<dbReference type="Pfam" id="PF13185">
    <property type="entry name" value="GAF_2"/>
    <property type="match status" value="2"/>
</dbReference>
<dbReference type="InterPro" id="IPR003594">
    <property type="entry name" value="HATPase_dom"/>
</dbReference>
<evidence type="ECO:0000256" key="4">
    <source>
        <dbReference type="ARBA" id="ARBA00022777"/>
    </source>
</evidence>
<organism evidence="12 13">
    <name type="scientific">Haloarcula pellucida</name>
    <dbReference type="NCBI Taxonomy" id="1427151"/>
    <lineage>
        <taxon>Archaea</taxon>
        <taxon>Methanobacteriati</taxon>
        <taxon>Methanobacteriota</taxon>
        <taxon>Stenosarchaea group</taxon>
        <taxon>Halobacteria</taxon>
        <taxon>Halobacteriales</taxon>
        <taxon>Haloarculaceae</taxon>
        <taxon>Haloarcula</taxon>
    </lineage>
</organism>
<dbReference type="NCBIfam" id="TIGR00229">
    <property type="entry name" value="sensory_box"/>
    <property type="match status" value="2"/>
</dbReference>
<dbReference type="Gene3D" id="1.10.287.130">
    <property type="match status" value="1"/>
</dbReference>
<dbReference type="SUPFAM" id="SSF55785">
    <property type="entry name" value="PYP-like sensor domain (PAS domain)"/>
    <property type="match status" value="2"/>
</dbReference>
<feature type="domain" description="Response regulatory" evidence="9">
    <location>
        <begin position="6"/>
        <end position="122"/>
    </location>
</feature>
<dbReference type="Gene3D" id="3.30.450.20">
    <property type="entry name" value="PAS domain"/>
    <property type="match status" value="2"/>
</dbReference>
<gene>
    <name evidence="12" type="ORF">GCM10009030_08880</name>
</gene>
<protein>
    <recommendedName>
        <fullName evidence="2">histidine kinase</fullName>
        <ecNumber evidence="2">2.7.13.3</ecNumber>
    </recommendedName>
</protein>
<keyword evidence="13" id="KW-1185">Reference proteome</keyword>
<dbReference type="Gene3D" id="3.40.50.2300">
    <property type="match status" value="1"/>
</dbReference>
<dbReference type="SMART" id="SM00086">
    <property type="entry name" value="PAC"/>
    <property type="match status" value="2"/>
</dbReference>
<dbReference type="SMART" id="SM00065">
    <property type="entry name" value="GAF"/>
    <property type="match status" value="2"/>
</dbReference>
<dbReference type="InterPro" id="IPR036097">
    <property type="entry name" value="HisK_dim/P_sf"/>
</dbReference>
<evidence type="ECO:0000259" key="11">
    <source>
        <dbReference type="PROSITE" id="PS50113"/>
    </source>
</evidence>
<proteinExistence type="predicted"/>
<comment type="caution">
    <text evidence="6">Lacks conserved residue(s) required for the propagation of feature annotation.</text>
</comment>
<dbReference type="SMART" id="SM00091">
    <property type="entry name" value="PAS"/>
    <property type="match status" value="2"/>
</dbReference>
<dbReference type="InterPro" id="IPR035965">
    <property type="entry name" value="PAS-like_dom_sf"/>
</dbReference>
<dbReference type="PROSITE" id="PS50113">
    <property type="entry name" value="PAC"/>
    <property type="match status" value="1"/>
</dbReference>
<evidence type="ECO:0000313" key="13">
    <source>
        <dbReference type="Proteomes" id="UP000605784"/>
    </source>
</evidence>
<accession>A0A830GKJ4</accession>
<dbReference type="CDD" id="cd00130">
    <property type="entry name" value="PAS"/>
    <property type="match status" value="2"/>
</dbReference>
<evidence type="ECO:0000259" key="9">
    <source>
        <dbReference type="PROSITE" id="PS50110"/>
    </source>
</evidence>
<dbReference type="SMART" id="SM00388">
    <property type="entry name" value="HisKA"/>
    <property type="match status" value="1"/>
</dbReference>
<dbReference type="InterPro" id="IPR029016">
    <property type="entry name" value="GAF-like_dom_sf"/>
</dbReference>
<feature type="region of interest" description="Disordered" evidence="7">
    <location>
        <begin position="834"/>
        <end position="863"/>
    </location>
</feature>
<dbReference type="InterPro" id="IPR003661">
    <property type="entry name" value="HisK_dim/P_dom"/>
</dbReference>
<dbReference type="RefSeq" id="WP_188994921.1">
    <property type="nucleotide sequence ID" value="NZ_BMOU01000001.1"/>
</dbReference>
<name>A0A830GKJ4_9EURY</name>
<keyword evidence="5" id="KW-0902">Two-component regulatory system</keyword>
<evidence type="ECO:0000256" key="7">
    <source>
        <dbReference type="SAM" id="MobiDB-lite"/>
    </source>
</evidence>
<evidence type="ECO:0000313" key="12">
    <source>
        <dbReference type="EMBL" id="GGN88800.1"/>
    </source>
</evidence>
<dbReference type="SUPFAM" id="SSF55874">
    <property type="entry name" value="ATPase domain of HSP90 chaperone/DNA topoisomerase II/histidine kinase"/>
    <property type="match status" value="1"/>
</dbReference>
<dbReference type="Gene3D" id="3.30.450.40">
    <property type="match status" value="2"/>
</dbReference>
<keyword evidence="4" id="KW-0418">Kinase</keyword>
<dbReference type="Proteomes" id="UP000605784">
    <property type="component" value="Unassembled WGS sequence"/>
</dbReference>
<dbReference type="PROSITE" id="PS50112">
    <property type="entry name" value="PAS"/>
    <property type="match status" value="1"/>
</dbReference>
<dbReference type="InterPro" id="IPR011006">
    <property type="entry name" value="CheY-like_superfamily"/>
</dbReference>
<dbReference type="SUPFAM" id="SSF47384">
    <property type="entry name" value="Homodimeric domain of signal transducing histidine kinase"/>
    <property type="match status" value="1"/>
</dbReference>
<evidence type="ECO:0000259" key="10">
    <source>
        <dbReference type="PROSITE" id="PS50112"/>
    </source>
</evidence>
<dbReference type="InterPro" id="IPR001610">
    <property type="entry name" value="PAC"/>
</dbReference>
<evidence type="ECO:0000256" key="2">
    <source>
        <dbReference type="ARBA" id="ARBA00012438"/>
    </source>
</evidence>
<dbReference type="InterPro" id="IPR000700">
    <property type="entry name" value="PAS-assoc_C"/>
</dbReference>
<feature type="compositionally biased region" description="Polar residues" evidence="7">
    <location>
        <begin position="836"/>
        <end position="847"/>
    </location>
</feature>
<reference evidence="12" key="1">
    <citation type="journal article" date="2014" name="Int. J. Syst. Evol. Microbiol.">
        <title>Complete genome sequence of Corynebacterium casei LMG S-19264T (=DSM 44701T), isolated from a smear-ripened cheese.</title>
        <authorList>
            <consortium name="US DOE Joint Genome Institute (JGI-PGF)"/>
            <person name="Walter F."/>
            <person name="Albersmeier A."/>
            <person name="Kalinowski J."/>
            <person name="Ruckert C."/>
        </authorList>
    </citation>
    <scope>NUCLEOTIDE SEQUENCE</scope>
    <source>
        <strain evidence="12">JCM 17820</strain>
    </source>
</reference>
<dbReference type="PROSITE" id="PS50109">
    <property type="entry name" value="HIS_KIN"/>
    <property type="match status" value="1"/>
</dbReference>
<dbReference type="SUPFAM" id="SSF52172">
    <property type="entry name" value="CheY-like"/>
    <property type="match status" value="1"/>
</dbReference>
<dbReference type="Pfam" id="PF02518">
    <property type="entry name" value="HATPase_c"/>
    <property type="match status" value="1"/>
</dbReference>
<dbReference type="SMART" id="SM00448">
    <property type="entry name" value="REC"/>
    <property type="match status" value="1"/>
</dbReference>
<evidence type="ECO:0000256" key="6">
    <source>
        <dbReference type="PROSITE-ProRule" id="PRU00169"/>
    </source>
</evidence>
<dbReference type="PANTHER" id="PTHR43711">
    <property type="entry name" value="TWO-COMPONENT HISTIDINE KINASE"/>
    <property type="match status" value="1"/>
</dbReference>